<evidence type="ECO:0000313" key="3">
    <source>
        <dbReference type="Proteomes" id="UP000182835"/>
    </source>
</evidence>
<dbReference type="STRING" id="317010.RU96_GL001431"/>
<dbReference type="Pfam" id="PF00583">
    <property type="entry name" value="Acetyltransf_1"/>
    <property type="match status" value="1"/>
</dbReference>
<dbReference type="EMBL" id="JXKG01000027">
    <property type="protein sequence ID" value="OJG14001.1"/>
    <property type="molecule type" value="Genomic_DNA"/>
</dbReference>
<dbReference type="Gene3D" id="3.40.630.30">
    <property type="match status" value="1"/>
</dbReference>
<gene>
    <name evidence="2" type="ORF">RU96_GL001431</name>
</gene>
<dbReference type="GO" id="GO:0016747">
    <property type="term" value="F:acyltransferase activity, transferring groups other than amino-acyl groups"/>
    <property type="evidence" value="ECO:0007669"/>
    <property type="project" value="InterPro"/>
</dbReference>
<dbReference type="InterPro" id="IPR016181">
    <property type="entry name" value="Acyl_CoA_acyltransferase"/>
</dbReference>
<dbReference type="SUPFAM" id="SSF55729">
    <property type="entry name" value="Acyl-CoA N-acyltransferases (Nat)"/>
    <property type="match status" value="1"/>
</dbReference>
<dbReference type="AlphaFoldDB" id="A0A1L8R2L9"/>
<dbReference type="InterPro" id="IPR000182">
    <property type="entry name" value="GNAT_dom"/>
</dbReference>
<feature type="domain" description="N-acetyltransferase" evidence="1">
    <location>
        <begin position="10"/>
        <end position="149"/>
    </location>
</feature>
<dbReference type="Proteomes" id="UP000182835">
    <property type="component" value="Unassembled WGS sequence"/>
</dbReference>
<comment type="caution">
    <text evidence="2">The sequence shown here is derived from an EMBL/GenBank/DDBJ whole genome shotgun (WGS) entry which is preliminary data.</text>
</comment>
<organism evidence="2 3">
    <name type="scientific">Enterococcus canintestini</name>
    <dbReference type="NCBI Taxonomy" id="317010"/>
    <lineage>
        <taxon>Bacteria</taxon>
        <taxon>Bacillati</taxon>
        <taxon>Bacillota</taxon>
        <taxon>Bacilli</taxon>
        <taxon>Lactobacillales</taxon>
        <taxon>Enterococcaceae</taxon>
        <taxon>Enterococcus</taxon>
    </lineage>
</organism>
<evidence type="ECO:0000259" key="1">
    <source>
        <dbReference type="PROSITE" id="PS51186"/>
    </source>
</evidence>
<proteinExistence type="predicted"/>
<name>A0A1L8R2L9_9ENTE</name>
<dbReference type="PROSITE" id="PS51186">
    <property type="entry name" value="GNAT"/>
    <property type="match status" value="1"/>
</dbReference>
<accession>A0A1L8R2L9</accession>
<evidence type="ECO:0000313" key="2">
    <source>
        <dbReference type="EMBL" id="OJG14001.1"/>
    </source>
</evidence>
<sequence length="149" mass="17354">MMKMRFTWIKDTSEWEKAIPLIAQVSWQAGAHLAQQMKSNSLTDWENVLVCWNGKELVGFCALLKQDIVKETTLTPFIGVVFVAEKYRGRKISQQLVKRAEKKAVELGFEKVFIATSHKSLYEKFGYHKIGTKEDIFDRFLFVYQKDLL</sequence>
<reference evidence="2 3" key="1">
    <citation type="submission" date="2014-12" db="EMBL/GenBank/DDBJ databases">
        <title>Draft genome sequences of 29 type strains of Enterococci.</title>
        <authorList>
            <person name="Zhong Z."/>
            <person name="Sun Z."/>
            <person name="Liu W."/>
            <person name="Zhang W."/>
            <person name="Zhang H."/>
        </authorList>
    </citation>
    <scope>NUCLEOTIDE SEQUENCE [LARGE SCALE GENOMIC DNA]</scope>
    <source>
        <strain evidence="2 3">DSM 21207</strain>
    </source>
</reference>
<dbReference type="CDD" id="cd04301">
    <property type="entry name" value="NAT_SF"/>
    <property type="match status" value="1"/>
</dbReference>
<protein>
    <recommendedName>
        <fullName evidence="1">N-acetyltransferase domain-containing protein</fullName>
    </recommendedName>
</protein>